<proteinExistence type="predicted"/>
<dbReference type="Pfam" id="PF20028">
    <property type="entry name" value="VMAP-C"/>
    <property type="match status" value="1"/>
</dbReference>
<dbReference type="InterPro" id="IPR045450">
    <property type="entry name" value="VMAP_C"/>
</dbReference>
<evidence type="ECO:0000313" key="3">
    <source>
        <dbReference type="Proteomes" id="UP000600365"/>
    </source>
</evidence>
<dbReference type="Proteomes" id="UP000600365">
    <property type="component" value="Unassembled WGS sequence"/>
</dbReference>
<feature type="domain" description="vWA-MoxR associated protein C-terminal" evidence="1">
    <location>
        <begin position="498"/>
        <end position="719"/>
    </location>
</feature>
<dbReference type="SUPFAM" id="SSF50494">
    <property type="entry name" value="Trypsin-like serine proteases"/>
    <property type="match status" value="1"/>
</dbReference>
<sequence length="741" mass="79654">MTTWFTSPEDPSSRDARGALVRVLSTDRGRTAGAGVYLAGRRLLTCAHVINAALGLRSLSPHNPGKVTLDVSFPVLSASDVHPARLVAWIPPRSPQYGPVPDGSLEWDGDLAVLELNDEPPPPVSPVRWLEMERGQQVRAWYGGGQPFSYADARVGAYDGRICYLDGQLSGAAVDEGYSGGPLWSVTDQAAVGLVMGRITAPDGALSAQHTVRRSWGLGWQSVFRELARVGAAPEGHVNGSRERSAATLAEAESVRDMMVGPLHGLLGDPRARADHATVLAAQLGLRAPADGSAPTVEELALLLSGTERALPTLAESLAPKVTDDSRGRAELDRLLALGRLTEAARLLSVPEHRALVGKLEYLTEHDPGLLCRAATAALPYVDLPRSLQAARLVPSAVPGVVRELESWYGDGSPVPDETPRLPALLRVVEYVAAETSGDLARQALREWSSRVATRLGIHSSALQERRGDADRWSRRTAPAGVRVLVELDRYAKDPVGHYRCSVWRLRPDGTPARAATESDRPRTGREIARLIREVAGGAEGAGGGVALVAVSVPPDALELALDEWDGAGADEYIPAPLGEDFHLVLRCPKIRRRSRTGHADLERRWNSRHQSDTLLADHRIGGRAGLIGLLKTTHRDTARVLVHGSTELRGELLPVCLVMGVPVVLWDRAAPGPDDSDPLDSLAPHGPVDGLPERVRHFRVHAYANRAVSARPALVWEDIGLPLPDELQLADPSEGTERTG</sequence>
<keyword evidence="3" id="KW-1185">Reference proteome</keyword>
<gene>
    <name evidence="2" type="ORF">GCM10011579_096400</name>
</gene>
<dbReference type="AlphaFoldDB" id="A0A917YFZ8"/>
<accession>A0A917YFZ8</accession>
<evidence type="ECO:0000259" key="1">
    <source>
        <dbReference type="Pfam" id="PF20028"/>
    </source>
</evidence>
<dbReference type="InterPro" id="IPR009003">
    <property type="entry name" value="Peptidase_S1_PA"/>
</dbReference>
<dbReference type="RefSeq" id="WP_189192521.1">
    <property type="nucleotide sequence ID" value="NZ_BMMM01000033.1"/>
</dbReference>
<comment type="caution">
    <text evidence="2">The sequence shown here is derived from an EMBL/GenBank/DDBJ whole genome shotgun (WGS) entry which is preliminary data.</text>
</comment>
<reference evidence="2 3" key="1">
    <citation type="journal article" date="2014" name="Int. J. Syst. Evol. Microbiol.">
        <title>Complete genome sequence of Corynebacterium casei LMG S-19264T (=DSM 44701T), isolated from a smear-ripened cheese.</title>
        <authorList>
            <consortium name="US DOE Joint Genome Institute (JGI-PGF)"/>
            <person name="Walter F."/>
            <person name="Albersmeier A."/>
            <person name="Kalinowski J."/>
            <person name="Ruckert C."/>
        </authorList>
    </citation>
    <scope>NUCLEOTIDE SEQUENCE [LARGE SCALE GENOMIC DNA]</scope>
    <source>
        <strain evidence="2 3">CGMCC 4.7111</strain>
    </source>
</reference>
<name>A0A917YFZ8_9ACTN</name>
<dbReference type="EMBL" id="BMMM01000033">
    <property type="protein sequence ID" value="GGN95684.1"/>
    <property type="molecule type" value="Genomic_DNA"/>
</dbReference>
<protein>
    <recommendedName>
        <fullName evidence="1">vWA-MoxR associated protein C-terminal domain-containing protein</fullName>
    </recommendedName>
</protein>
<dbReference type="Pfam" id="PF13365">
    <property type="entry name" value="Trypsin_2"/>
    <property type="match status" value="1"/>
</dbReference>
<evidence type="ECO:0000313" key="2">
    <source>
        <dbReference type="EMBL" id="GGN95684.1"/>
    </source>
</evidence>
<organism evidence="2 3">
    <name type="scientific">Streptomyces albiflavescens</name>
    <dbReference type="NCBI Taxonomy" id="1623582"/>
    <lineage>
        <taxon>Bacteria</taxon>
        <taxon>Bacillati</taxon>
        <taxon>Actinomycetota</taxon>
        <taxon>Actinomycetes</taxon>
        <taxon>Kitasatosporales</taxon>
        <taxon>Streptomycetaceae</taxon>
        <taxon>Streptomyces</taxon>
    </lineage>
</organism>